<dbReference type="InterPro" id="IPR005358">
    <property type="entry name" value="Puta_zinc/iron-chelating_dom"/>
</dbReference>
<reference evidence="1 2" key="1">
    <citation type="submission" date="2013-05" db="EMBL/GenBank/DDBJ databases">
        <title>Draft genome sequence of Rubidibacter lacunae KORDI 51-2.</title>
        <authorList>
            <person name="Choi D.H."/>
            <person name="Noh J.H."/>
            <person name="Kwon K.-K."/>
            <person name="Lee J.-H."/>
            <person name="Ryu J.-Y."/>
        </authorList>
    </citation>
    <scope>NUCLEOTIDE SEQUENCE [LARGE SCALE GENOMIC DNA]</scope>
    <source>
        <strain evidence="1 2">KORDI 51-2</strain>
    </source>
</reference>
<accession>U5DGT7</accession>
<protein>
    <submittedName>
        <fullName evidence="1">Putative Fe-S-cluster oxidoreductase</fullName>
    </submittedName>
</protein>
<dbReference type="OrthoDB" id="486823at2"/>
<sequence length="117" mass="13301">MATWQCMTHCGACCYLSPEERPDLGDYLTAAELAQYRSLVGTDGWCVHFDRADRTCKIYADRPSFCRVSPEGFRRMFAIASEDFQAFAIDCCYQHIGDIFGPDSSEWQRYALVTGTQ</sequence>
<dbReference type="Pfam" id="PF03692">
    <property type="entry name" value="CxxCxxCC"/>
    <property type="match status" value="1"/>
</dbReference>
<dbReference type="eggNOG" id="COG0727">
    <property type="taxonomic scope" value="Bacteria"/>
</dbReference>
<dbReference type="AlphaFoldDB" id="U5DGT7"/>
<comment type="caution">
    <text evidence="1">The sequence shown here is derived from an EMBL/GenBank/DDBJ whole genome shotgun (WGS) entry which is preliminary data.</text>
</comment>
<dbReference type="InParanoid" id="U5DGT7"/>
<organism evidence="1 2">
    <name type="scientific">Rubidibacter lacunae KORDI 51-2</name>
    <dbReference type="NCBI Taxonomy" id="582515"/>
    <lineage>
        <taxon>Bacteria</taxon>
        <taxon>Bacillati</taxon>
        <taxon>Cyanobacteriota</taxon>
        <taxon>Cyanophyceae</taxon>
        <taxon>Oscillatoriophycideae</taxon>
        <taxon>Chroococcales</taxon>
        <taxon>Aphanothecaceae</taxon>
        <taxon>Rubidibacter</taxon>
    </lineage>
</organism>
<gene>
    <name evidence="1" type="ORF">KR51_00037510</name>
</gene>
<dbReference type="PANTHER" id="PTHR36791:SF2">
    <property type="entry name" value="OS03G0363400 PROTEIN"/>
    <property type="match status" value="1"/>
</dbReference>
<proteinExistence type="predicted"/>
<dbReference type="Proteomes" id="UP000016960">
    <property type="component" value="Unassembled WGS sequence"/>
</dbReference>
<dbReference type="EMBL" id="ASSJ01000097">
    <property type="protein sequence ID" value="ERN39774.1"/>
    <property type="molecule type" value="Genomic_DNA"/>
</dbReference>
<name>U5DGT7_9CHRO</name>
<evidence type="ECO:0000313" key="2">
    <source>
        <dbReference type="Proteomes" id="UP000016960"/>
    </source>
</evidence>
<dbReference type="RefSeq" id="WP_022609383.1">
    <property type="nucleotide sequence ID" value="NZ_ASSJ01000097.1"/>
</dbReference>
<dbReference type="STRING" id="582515.KR51_00037510"/>
<evidence type="ECO:0000313" key="1">
    <source>
        <dbReference type="EMBL" id="ERN39774.1"/>
    </source>
</evidence>
<keyword evidence="2" id="KW-1185">Reference proteome</keyword>
<dbReference type="PANTHER" id="PTHR36791">
    <property type="entry name" value="OS03G0363400 PROTEIN"/>
    <property type="match status" value="1"/>
</dbReference>